<name>A0ABT6Y223_9BACT</name>
<organism evidence="1 2">
    <name type="scientific">Flectobacillus roseus</name>
    <dbReference type="NCBI Taxonomy" id="502259"/>
    <lineage>
        <taxon>Bacteria</taxon>
        <taxon>Pseudomonadati</taxon>
        <taxon>Bacteroidota</taxon>
        <taxon>Cytophagia</taxon>
        <taxon>Cytophagales</taxon>
        <taxon>Flectobacillaceae</taxon>
        <taxon>Flectobacillus</taxon>
    </lineage>
</organism>
<reference evidence="1 2" key="1">
    <citation type="submission" date="2023-05" db="EMBL/GenBank/DDBJ databases">
        <title>Novel species of genus Flectobacillus isolated from stream in China.</title>
        <authorList>
            <person name="Lu H."/>
        </authorList>
    </citation>
    <scope>NUCLEOTIDE SEQUENCE [LARGE SCALE GENOMIC DNA]</scope>
    <source>
        <strain evidence="1 2">KCTC 42575</strain>
    </source>
</reference>
<comment type="caution">
    <text evidence="1">The sequence shown here is derived from an EMBL/GenBank/DDBJ whole genome shotgun (WGS) entry which is preliminary data.</text>
</comment>
<accession>A0ABT6Y223</accession>
<evidence type="ECO:0000313" key="1">
    <source>
        <dbReference type="EMBL" id="MDI9857613.1"/>
    </source>
</evidence>
<sequence length="75" mass="8905">MSTALNQVEIFRTEVSCPKTAAQLLQRLHEVFPHDKFNFDLEDCDRILRVDSPHLEIEAIPKRLQSWGYFCEWIE</sequence>
<dbReference type="RefSeq" id="WP_166577526.1">
    <property type="nucleotide sequence ID" value="NZ_JASHIF010000002.1"/>
</dbReference>
<proteinExistence type="predicted"/>
<keyword evidence="2" id="KW-1185">Reference proteome</keyword>
<protein>
    <recommendedName>
        <fullName evidence="3">HMA domain-containing protein</fullName>
    </recommendedName>
</protein>
<dbReference type="Proteomes" id="UP001236507">
    <property type="component" value="Unassembled WGS sequence"/>
</dbReference>
<evidence type="ECO:0000313" key="2">
    <source>
        <dbReference type="Proteomes" id="UP001236507"/>
    </source>
</evidence>
<evidence type="ECO:0008006" key="3">
    <source>
        <dbReference type="Google" id="ProtNLM"/>
    </source>
</evidence>
<gene>
    <name evidence="1" type="ORF">QM524_00195</name>
</gene>
<dbReference type="EMBL" id="JASHIF010000002">
    <property type="protein sequence ID" value="MDI9857613.1"/>
    <property type="molecule type" value="Genomic_DNA"/>
</dbReference>